<protein>
    <recommendedName>
        <fullName evidence="4">CUB domain-containing protein</fullName>
    </recommendedName>
</protein>
<evidence type="ECO:0000313" key="5">
    <source>
        <dbReference type="EMBL" id="KER29201.1"/>
    </source>
</evidence>
<sequence>MKIYDGEAADANLLGTYCGEMTIVPIVSSGPQLFIHLHRADPISTDQLKARYTSTNCIEVIKTPSGLIKFSKQGTPEFDCIWKLDMPNIASIDLRLQHMMLGGRATQCTKNTLKVFNGFRKTCCFVGDYCGHHDELVFLSSRPRMDLELISEELRSGDEFRATYEALGKIFEISPYIFMRETTHKISENSSTAHDPFRPSWGSSGGRSPRVSVNLMFYLNPNCTIFENHTHLQINLVFTRDSTESLVYDILQLNVLHEPQEGRNRSSKR</sequence>
<dbReference type="Pfam" id="PF00431">
    <property type="entry name" value="CUB"/>
    <property type="match status" value="1"/>
</dbReference>
<dbReference type="RefSeq" id="XP_009167055.1">
    <property type="nucleotide sequence ID" value="XM_009168791.1"/>
</dbReference>
<dbReference type="KEGG" id="ovi:T265_04133"/>
<feature type="domain" description="CUB" evidence="4">
    <location>
        <begin position="57"/>
        <end position="167"/>
    </location>
</feature>
<dbReference type="SUPFAM" id="SSF49854">
    <property type="entry name" value="Spermadhesin, CUB domain"/>
    <property type="match status" value="2"/>
</dbReference>
<keyword evidence="1" id="KW-0677">Repeat</keyword>
<reference evidence="5 6" key="1">
    <citation type="submission" date="2013-11" db="EMBL/GenBank/DDBJ databases">
        <title>Opisthorchis viverrini - life in the bile duct.</title>
        <authorList>
            <person name="Young N.D."/>
            <person name="Nagarajan N."/>
            <person name="Lin S.J."/>
            <person name="Korhonen P.K."/>
            <person name="Jex A.R."/>
            <person name="Hall R.S."/>
            <person name="Safavi-Hemami H."/>
            <person name="Kaewkong W."/>
            <person name="Bertrand D."/>
            <person name="Gao S."/>
            <person name="Seet Q."/>
            <person name="Wongkham S."/>
            <person name="Teh B.T."/>
            <person name="Wongkham C."/>
            <person name="Intapan P.M."/>
            <person name="Maleewong W."/>
            <person name="Yang X."/>
            <person name="Hu M."/>
            <person name="Wang Z."/>
            <person name="Hofmann A."/>
            <person name="Sternberg P.W."/>
            <person name="Tan P."/>
            <person name="Wang J."/>
            <person name="Gasser R.B."/>
        </authorList>
    </citation>
    <scope>NUCLEOTIDE SEQUENCE [LARGE SCALE GENOMIC DNA]</scope>
</reference>
<dbReference type="PROSITE" id="PS01180">
    <property type="entry name" value="CUB"/>
    <property type="match status" value="1"/>
</dbReference>
<dbReference type="PANTHER" id="PTHR24251">
    <property type="entry name" value="OVOCHYMASE-RELATED"/>
    <property type="match status" value="1"/>
</dbReference>
<dbReference type="PANTHER" id="PTHR24251:SF37">
    <property type="entry name" value="CUB DOMAIN-CONTAINING PROTEIN"/>
    <property type="match status" value="1"/>
</dbReference>
<proteinExistence type="predicted"/>
<dbReference type="AlphaFoldDB" id="A0A074ZQ52"/>
<dbReference type="Proteomes" id="UP000054324">
    <property type="component" value="Unassembled WGS sequence"/>
</dbReference>
<dbReference type="InterPro" id="IPR035914">
    <property type="entry name" value="Sperma_CUB_dom_sf"/>
</dbReference>
<keyword evidence="6" id="KW-1185">Reference proteome</keyword>
<evidence type="ECO:0000256" key="1">
    <source>
        <dbReference type="ARBA" id="ARBA00022737"/>
    </source>
</evidence>
<dbReference type="EMBL" id="KL596683">
    <property type="protein sequence ID" value="KER29201.1"/>
    <property type="molecule type" value="Genomic_DNA"/>
</dbReference>
<dbReference type="Gene3D" id="2.60.120.290">
    <property type="entry name" value="Spermadhesin, CUB domain"/>
    <property type="match status" value="2"/>
</dbReference>
<comment type="caution">
    <text evidence="3">Lacks conserved residue(s) required for the propagation of feature annotation.</text>
</comment>
<dbReference type="InterPro" id="IPR000859">
    <property type="entry name" value="CUB_dom"/>
</dbReference>
<evidence type="ECO:0000256" key="3">
    <source>
        <dbReference type="PROSITE-ProRule" id="PRU00059"/>
    </source>
</evidence>
<keyword evidence="2" id="KW-1015">Disulfide bond</keyword>
<dbReference type="OrthoDB" id="10066259at2759"/>
<evidence type="ECO:0000259" key="4">
    <source>
        <dbReference type="PROSITE" id="PS01180"/>
    </source>
</evidence>
<accession>A0A074ZQ52</accession>
<dbReference type="SMART" id="SM00042">
    <property type="entry name" value="CUB"/>
    <property type="match status" value="1"/>
</dbReference>
<organism evidence="5 6">
    <name type="scientific">Opisthorchis viverrini</name>
    <name type="common">Southeast Asian liver fluke</name>
    <dbReference type="NCBI Taxonomy" id="6198"/>
    <lineage>
        <taxon>Eukaryota</taxon>
        <taxon>Metazoa</taxon>
        <taxon>Spiralia</taxon>
        <taxon>Lophotrochozoa</taxon>
        <taxon>Platyhelminthes</taxon>
        <taxon>Trematoda</taxon>
        <taxon>Digenea</taxon>
        <taxon>Opisthorchiida</taxon>
        <taxon>Opisthorchiata</taxon>
        <taxon>Opisthorchiidae</taxon>
        <taxon>Opisthorchis</taxon>
    </lineage>
</organism>
<dbReference type="GeneID" id="20318319"/>
<gene>
    <name evidence="5" type="ORF">T265_04133</name>
</gene>
<dbReference type="CDD" id="cd00041">
    <property type="entry name" value="CUB"/>
    <property type="match status" value="1"/>
</dbReference>
<name>A0A074ZQ52_OPIVI</name>
<evidence type="ECO:0000313" key="6">
    <source>
        <dbReference type="Proteomes" id="UP000054324"/>
    </source>
</evidence>
<evidence type="ECO:0000256" key="2">
    <source>
        <dbReference type="ARBA" id="ARBA00023157"/>
    </source>
</evidence>
<dbReference type="CTD" id="20318319"/>